<organism evidence="2 3">
    <name type="scientific">Flavobacterium gillisiae</name>
    <dbReference type="NCBI Taxonomy" id="150146"/>
    <lineage>
        <taxon>Bacteria</taxon>
        <taxon>Pseudomonadati</taxon>
        <taxon>Bacteroidota</taxon>
        <taxon>Flavobacteriia</taxon>
        <taxon>Flavobacteriales</taxon>
        <taxon>Flavobacteriaceae</taxon>
        <taxon>Flavobacterium</taxon>
    </lineage>
</organism>
<dbReference type="OrthoDB" id="9786026at2"/>
<dbReference type="Pfam" id="PF00781">
    <property type="entry name" value="DAGK_cat"/>
    <property type="match status" value="1"/>
</dbReference>
<dbReference type="EMBL" id="FNRD01000001">
    <property type="protein sequence ID" value="SDZ95734.1"/>
    <property type="molecule type" value="Genomic_DNA"/>
</dbReference>
<dbReference type="InterPro" id="IPR016064">
    <property type="entry name" value="NAD/diacylglycerol_kinase_sf"/>
</dbReference>
<dbReference type="InterPro" id="IPR045540">
    <property type="entry name" value="YegS/DAGK_C"/>
</dbReference>
<dbReference type="Pfam" id="PF19279">
    <property type="entry name" value="YegS_C"/>
    <property type="match status" value="1"/>
</dbReference>
<reference evidence="3" key="1">
    <citation type="submission" date="2016-10" db="EMBL/GenBank/DDBJ databases">
        <authorList>
            <person name="Varghese N."/>
            <person name="Submissions S."/>
        </authorList>
    </citation>
    <scope>NUCLEOTIDE SEQUENCE [LARGE SCALE GENOMIC DNA]</scope>
    <source>
        <strain evidence="3">DSM 22376</strain>
    </source>
</reference>
<evidence type="ECO:0000313" key="2">
    <source>
        <dbReference type="EMBL" id="SDZ95734.1"/>
    </source>
</evidence>
<gene>
    <name evidence="2" type="ORF">SAMN05443667_101425</name>
</gene>
<dbReference type="Gene3D" id="3.40.50.10330">
    <property type="entry name" value="Probable inorganic polyphosphate/atp-NAD kinase, domain 1"/>
    <property type="match status" value="1"/>
</dbReference>
<evidence type="ECO:0000313" key="3">
    <source>
        <dbReference type="Proteomes" id="UP000198951"/>
    </source>
</evidence>
<dbReference type="SUPFAM" id="SSF111331">
    <property type="entry name" value="NAD kinase/diacylglycerol kinase-like"/>
    <property type="match status" value="1"/>
</dbReference>
<dbReference type="STRING" id="150146.SAMN05443667_101425"/>
<keyword evidence="2" id="KW-0418">Kinase</keyword>
<protein>
    <submittedName>
        <fullName evidence="2">Lipid kinase, YegS/Rv2252/BmrU family</fullName>
    </submittedName>
</protein>
<evidence type="ECO:0000259" key="1">
    <source>
        <dbReference type="PROSITE" id="PS50146"/>
    </source>
</evidence>
<dbReference type="SMART" id="SM00046">
    <property type="entry name" value="DAGKc"/>
    <property type="match status" value="1"/>
</dbReference>
<accession>A0A1H3XAM4</accession>
<proteinExistence type="predicted"/>
<keyword evidence="2" id="KW-0808">Transferase</keyword>
<dbReference type="InterPro" id="IPR001206">
    <property type="entry name" value="Diacylglycerol_kinase_cat_dom"/>
</dbReference>
<sequence length="289" mass="31179">MKKNIILIVNPVAGGIDKSEIIEATSVFADKEGLNLVLYTTTAGDDTSKIKGLYDTFKPERVIVAGGDGTIKLVAEALEGVDVIFGIIPAGSANGLATDLNIPKRLEDNLPIAFHHTFMEMDMIVINGNKSLHLSDLGLNAELIKNYESSAIHGKWGYALQVFNTLVEKEEPFSATITANGQIFECVAQMIVIANSKKYGTGIVINPQGIMNDGKFELVLLKNLDLPIFAKIIAGNIPVESGDIEIISTDKANIKLNSAVSFQIDGEYCGRETELNVSISPKKFKVAIP</sequence>
<feature type="domain" description="DAGKc" evidence="1">
    <location>
        <begin position="1"/>
        <end position="130"/>
    </location>
</feature>
<dbReference type="Proteomes" id="UP000198951">
    <property type="component" value="Unassembled WGS sequence"/>
</dbReference>
<dbReference type="AlphaFoldDB" id="A0A1H3XAM4"/>
<name>A0A1H3XAM4_9FLAO</name>
<dbReference type="InterPro" id="IPR017438">
    <property type="entry name" value="ATP-NAD_kinase_N"/>
</dbReference>
<dbReference type="GO" id="GO:0016301">
    <property type="term" value="F:kinase activity"/>
    <property type="evidence" value="ECO:0007669"/>
    <property type="project" value="UniProtKB-KW"/>
</dbReference>
<dbReference type="PROSITE" id="PS50146">
    <property type="entry name" value="DAGK"/>
    <property type="match status" value="1"/>
</dbReference>
<keyword evidence="3" id="KW-1185">Reference proteome</keyword>
<dbReference type="Gene3D" id="2.60.200.40">
    <property type="match status" value="1"/>
</dbReference>
<dbReference type="RefSeq" id="WP_091084025.1">
    <property type="nucleotide sequence ID" value="NZ_FNRD01000001.1"/>
</dbReference>